<proteinExistence type="predicted"/>
<dbReference type="Gene3D" id="1.10.510.10">
    <property type="entry name" value="Transferase(Phosphotransferase) domain 1"/>
    <property type="match status" value="1"/>
</dbReference>
<feature type="transmembrane region" description="Helical" evidence="8">
    <location>
        <begin position="427"/>
        <end position="447"/>
    </location>
</feature>
<dbReference type="PROSITE" id="PS50011">
    <property type="entry name" value="PROTEIN_KINASE_DOM"/>
    <property type="match status" value="1"/>
</dbReference>
<name>A0A9D1L5G2_9ACTN</name>
<feature type="transmembrane region" description="Helical" evidence="8">
    <location>
        <begin position="544"/>
        <end position="566"/>
    </location>
</feature>
<dbReference type="InterPro" id="IPR000719">
    <property type="entry name" value="Prot_kinase_dom"/>
</dbReference>
<keyword evidence="6" id="KW-0067">ATP-binding</keyword>
<keyword evidence="4" id="KW-0547">Nucleotide-binding</keyword>
<keyword evidence="8" id="KW-0812">Transmembrane</keyword>
<feature type="transmembrane region" description="Helical" evidence="8">
    <location>
        <begin position="578"/>
        <end position="598"/>
    </location>
</feature>
<dbReference type="EC" id="2.7.11.1" evidence="1"/>
<accession>A0A9D1L5G2</accession>
<sequence>MRNSSSHIPSKGATHHSTRAHTVVRQSPISQEQLEEQARTLLGRYRVLETRGTGGFGTVEVCWDTRLQRRVAIKCMPLGNLDDDLAASTVDEALSEARYASRLSHPNIVGVHDFEWDGEYAYLVMEYVDGLTLAELLARVEGGVLTPDECSYLLSNLASALEYAHKNRVLHLDIKPANIIIDRSGVPKIGDFGMATLASATGYGDARGGTVGYMPPEQIQGELVDERCDLFALAVCLVQALTGKRPFAAPTAEQSLRLISRGATEALAQIRLECGHEAADALQAALEPTPAYRTPSVEQFAAEAVPALGNSDHGLASLQDLLDQLDDEDEGTGAVYHGVRLPLAERAPWLPSLIVRTASACLCGWAGWLAASTLVLPGVVPTILAIGICALCGALLPSLGSGLALACIAVSFAMGATGPAQATLTPIGAFALIGLVIALGAWWIFVARTKNESICALLFPCVLGQPIASVALSAAALNPLQAGATAALSWFLSQALSANLINTETLASALMSIITTPSNLLEGITLVLAAAIGSIFASRGKTSLAITGQIAAFLIALGGQLLVGRVENGGIWVAPEAVPVAVAVLLCVFMCVTTVSFGPSNARQET</sequence>
<feature type="region of interest" description="Disordered" evidence="7">
    <location>
        <begin position="1"/>
        <end position="30"/>
    </location>
</feature>
<keyword evidence="2 10" id="KW-0723">Serine/threonine-protein kinase</keyword>
<dbReference type="InterPro" id="IPR008271">
    <property type="entry name" value="Ser/Thr_kinase_AS"/>
</dbReference>
<dbReference type="GO" id="GO:0005524">
    <property type="term" value="F:ATP binding"/>
    <property type="evidence" value="ECO:0007669"/>
    <property type="project" value="UniProtKB-KW"/>
</dbReference>
<evidence type="ECO:0000256" key="2">
    <source>
        <dbReference type="ARBA" id="ARBA00022527"/>
    </source>
</evidence>
<evidence type="ECO:0000256" key="7">
    <source>
        <dbReference type="SAM" id="MobiDB-lite"/>
    </source>
</evidence>
<keyword evidence="8" id="KW-0472">Membrane</keyword>
<protein>
    <recommendedName>
        <fullName evidence="1">non-specific serine/threonine protein kinase</fullName>
        <ecNumber evidence="1">2.7.11.1</ecNumber>
    </recommendedName>
</protein>
<dbReference type="EMBL" id="DVMQ01000012">
    <property type="protein sequence ID" value="HIU23993.1"/>
    <property type="molecule type" value="Genomic_DNA"/>
</dbReference>
<evidence type="ECO:0000256" key="1">
    <source>
        <dbReference type="ARBA" id="ARBA00012513"/>
    </source>
</evidence>
<evidence type="ECO:0000256" key="4">
    <source>
        <dbReference type="ARBA" id="ARBA00022741"/>
    </source>
</evidence>
<keyword evidence="8" id="KW-1133">Transmembrane helix</keyword>
<evidence type="ECO:0000259" key="9">
    <source>
        <dbReference type="PROSITE" id="PS50011"/>
    </source>
</evidence>
<gene>
    <name evidence="10" type="ORF">IAD17_03635</name>
</gene>
<dbReference type="Proteomes" id="UP000824078">
    <property type="component" value="Unassembled WGS sequence"/>
</dbReference>
<evidence type="ECO:0000313" key="10">
    <source>
        <dbReference type="EMBL" id="HIU23993.1"/>
    </source>
</evidence>
<evidence type="ECO:0000256" key="6">
    <source>
        <dbReference type="ARBA" id="ARBA00022840"/>
    </source>
</evidence>
<evidence type="ECO:0000256" key="8">
    <source>
        <dbReference type="SAM" id="Phobius"/>
    </source>
</evidence>
<dbReference type="CDD" id="cd14014">
    <property type="entry name" value="STKc_PknB_like"/>
    <property type="match status" value="1"/>
</dbReference>
<dbReference type="SMART" id="SM00220">
    <property type="entry name" value="S_TKc"/>
    <property type="match status" value="1"/>
</dbReference>
<evidence type="ECO:0000313" key="11">
    <source>
        <dbReference type="Proteomes" id="UP000824078"/>
    </source>
</evidence>
<feature type="transmembrane region" description="Helical" evidence="8">
    <location>
        <begin position="403"/>
        <end position="421"/>
    </location>
</feature>
<dbReference type="Pfam" id="PF00069">
    <property type="entry name" value="Pkinase"/>
    <property type="match status" value="1"/>
</dbReference>
<feature type="domain" description="Protein kinase" evidence="9">
    <location>
        <begin position="45"/>
        <end position="308"/>
    </location>
</feature>
<dbReference type="AlphaFoldDB" id="A0A9D1L5G2"/>
<dbReference type="GO" id="GO:0004674">
    <property type="term" value="F:protein serine/threonine kinase activity"/>
    <property type="evidence" value="ECO:0007669"/>
    <property type="project" value="UniProtKB-KW"/>
</dbReference>
<feature type="transmembrane region" description="Helical" evidence="8">
    <location>
        <begin position="454"/>
        <end position="477"/>
    </location>
</feature>
<evidence type="ECO:0000256" key="5">
    <source>
        <dbReference type="ARBA" id="ARBA00022777"/>
    </source>
</evidence>
<evidence type="ECO:0000256" key="3">
    <source>
        <dbReference type="ARBA" id="ARBA00022679"/>
    </source>
</evidence>
<feature type="transmembrane region" description="Helical" evidence="8">
    <location>
        <begin position="374"/>
        <end position="396"/>
    </location>
</feature>
<keyword evidence="3" id="KW-0808">Transferase</keyword>
<keyword evidence="5 10" id="KW-0418">Kinase</keyword>
<organism evidence="10 11">
    <name type="scientific">Candidatus Coprovicinus avistercoris</name>
    <dbReference type="NCBI Taxonomy" id="2840754"/>
    <lineage>
        <taxon>Bacteria</taxon>
        <taxon>Bacillati</taxon>
        <taxon>Actinomycetota</taxon>
        <taxon>Coriobacteriia</taxon>
        <taxon>Coriobacteriales</taxon>
        <taxon>Coriobacteriaceae</taxon>
        <taxon>Coriobacteriaceae incertae sedis</taxon>
        <taxon>Candidatus Coprovicinus</taxon>
    </lineage>
</organism>
<dbReference type="PROSITE" id="PS00108">
    <property type="entry name" value="PROTEIN_KINASE_ST"/>
    <property type="match status" value="1"/>
</dbReference>
<reference evidence="10" key="1">
    <citation type="submission" date="2020-10" db="EMBL/GenBank/DDBJ databases">
        <authorList>
            <person name="Gilroy R."/>
        </authorList>
    </citation>
    <scope>NUCLEOTIDE SEQUENCE</scope>
    <source>
        <strain evidence="10">ChiHjej12B11-29160</strain>
    </source>
</reference>
<dbReference type="InterPro" id="IPR011009">
    <property type="entry name" value="Kinase-like_dom_sf"/>
</dbReference>
<feature type="transmembrane region" description="Helical" evidence="8">
    <location>
        <begin position="520"/>
        <end position="537"/>
    </location>
</feature>
<comment type="caution">
    <text evidence="10">The sequence shown here is derived from an EMBL/GenBank/DDBJ whole genome shotgun (WGS) entry which is preliminary data.</text>
</comment>
<reference evidence="10" key="2">
    <citation type="journal article" date="2021" name="PeerJ">
        <title>Extensive microbial diversity within the chicken gut microbiome revealed by metagenomics and culture.</title>
        <authorList>
            <person name="Gilroy R."/>
            <person name="Ravi A."/>
            <person name="Getino M."/>
            <person name="Pursley I."/>
            <person name="Horton D.L."/>
            <person name="Alikhan N.F."/>
            <person name="Baker D."/>
            <person name="Gharbi K."/>
            <person name="Hall N."/>
            <person name="Watson M."/>
            <person name="Adriaenssens E.M."/>
            <person name="Foster-Nyarko E."/>
            <person name="Jarju S."/>
            <person name="Secka A."/>
            <person name="Antonio M."/>
            <person name="Oren A."/>
            <person name="Chaudhuri R.R."/>
            <person name="La Ragione R."/>
            <person name="Hildebrand F."/>
            <person name="Pallen M.J."/>
        </authorList>
    </citation>
    <scope>NUCLEOTIDE SEQUENCE</scope>
    <source>
        <strain evidence="10">ChiHjej12B11-29160</strain>
    </source>
</reference>
<dbReference type="PANTHER" id="PTHR43289:SF6">
    <property type="entry name" value="SERINE_THREONINE-PROTEIN KINASE NEKL-3"/>
    <property type="match status" value="1"/>
</dbReference>
<dbReference type="SUPFAM" id="SSF56112">
    <property type="entry name" value="Protein kinase-like (PK-like)"/>
    <property type="match status" value="1"/>
</dbReference>
<dbReference type="PANTHER" id="PTHR43289">
    <property type="entry name" value="MITOGEN-ACTIVATED PROTEIN KINASE KINASE KINASE 20-RELATED"/>
    <property type="match status" value="1"/>
</dbReference>